<dbReference type="Pfam" id="PF01535">
    <property type="entry name" value="PPR"/>
    <property type="match status" value="1"/>
</dbReference>
<dbReference type="Pfam" id="PF12854">
    <property type="entry name" value="PPR_1"/>
    <property type="match status" value="1"/>
</dbReference>
<feature type="repeat" description="PPR" evidence="3">
    <location>
        <begin position="319"/>
        <end position="353"/>
    </location>
</feature>
<feature type="repeat" description="PPR" evidence="3">
    <location>
        <begin position="214"/>
        <end position="248"/>
    </location>
</feature>
<dbReference type="Gene3D" id="1.25.40.10">
    <property type="entry name" value="Tetratricopeptide repeat domain"/>
    <property type="match status" value="3"/>
</dbReference>
<dbReference type="NCBIfam" id="TIGR00756">
    <property type="entry name" value="PPR"/>
    <property type="match status" value="8"/>
</dbReference>
<protein>
    <submittedName>
        <fullName evidence="4">Pentatricopeptide repeat-containing protein</fullName>
    </submittedName>
</protein>
<keyword evidence="5" id="KW-1185">Reference proteome</keyword>
<dbReference type="InterPro" id="IPR011990">
    <property type="entry name" value="TPR-like_helical_dom_sf"/>
</dbReference>
<name>A0A314V1J6_PRUYE</name>
<gene>
    <name evidence="4" type="ORF">Pyn_16387</name>
</gene>
<proteinExistence type="inferred from homology"/>
<keyword evidence="2" id="KW-0677">Repeat</keyword>
<evidence type="ECO:0000313" key="5">
    <source>
        <dbReference type="Proteomes" id="UP000250321"/>
    </source>
</evidence>
<dbReference type="Pfam" id="PF13041">
    <property type="entry name" value="PPR_2"/>
    <property type="match status" value="3"/>
</dbReference>
<dbReference type="InterPro" id="IPR050667">
    <property type="entry name" value="PPR-containing_protein"/>
</dbReference>
<evidence type="ECO:0000256" key="3">
    <source>
        <dbReference type="PROSITE-ProRule" id="PRU00708"/>
    </source>
</evidence>
<feature type="repeat" description="PPR" evidence="3">
    <location>
        <begin position="354"/>
        <end position="388"/>
    </location>
</feature>
<dbReference type="PANTHER" id="PTHR47939:SF13">
    <property type="entry name" value="OS03G0201400 PROTEIN"/>
    <property type="match status" value="1"/>
</dbReference>
<reference evidence="4 5" key="1">
    <citation type="submission" date="2018-02" db="EMBL/GenBank/DDBJ databases">
        <title>Draft genome of wild Prunus yedoensis var. nudiflora.</title>
        <authorList>
            <person name="Baek S."/>
            <person name="Kim J.-H."/>
            <person name="Choi K."/>
            <person name="Kim G.-B."/>
            <person name="Cho A."/>
            <person name="Jang H."/>
            <person name="Shin C.-H."/>
            <person name="Yu H.-J."/>
            <person name="Mun J.-H."/>
        </authorList>
    </citation>
    <scope>NUCLEOTIDE SEQUENCE [LARGE SCALE GENOMIC DNA]</scope>
    <source>
        <strain evidence="5">cv. Jeju island</strain>
        <tissue evidence="4">Leaf</tissue>
    </source>
</reference>
<dbReference type="EMBL" id="PJQY01002787">
    <property type="protein sequence ID" value="PQM42654.1"/>
    <property type="molecule type" value="Genomic_DNA"/>
</dbReference>
<dbReference type="OrthoDB" id="1935909at2759"/>
<sequence length="415" mass="47160">MKMRMLTTSPRPGNRSFITPFLLKRSEFHSDADNNVSDMETLIQTRCKSGTLKSEEAMGYFNSMIQIEPIPSYWTFNCLFGALSKMKQYPVVVSMYKQLMGCRQFQPDVTTMNIFMNCLCRMNRVDLGFSVLALTLKYGLEPDAYSLNALLHGLCKNSSLSEAMELFRKIEEKGYPCDEFTYSTIINGLCKAGKTCMALKMLKEMQEHRKSKLNPSCYTPGIGNLCKERRIEEALTLFRDMINNGVGPDIFSYNSLIKGLCNMNHWEDVFSLLEKMKDQGLMPDVVTYNTLIHGLCQSGKWEKAKSFLICMVDSGISPDVYTYAVLISALCKEERIQEALALFEDMTGKGINPNVVIFNSLISTSCKCCKWEEAAQLFQNMVDSGISPMYTPMLFKSVLFAEKKEFKKRLLCSKT</sequence>
<dbReference type="SUPFAM" id="SSF81901">
    <property type="entry name" value="HCP-like"/>
    <property type="match status" value="1"/>
</dbReference>
<feature type="repeat" description="PPR" evidence="3">
    <location>
        <begin position="143"/>
        <end position="177"/>
    </location>
</feature>
<feature type="repeat" description="PPR" evidence="3">
    <location>
        <begin position="178"/>
        <end position="212"/>
    </location>
</feature>
<comment type="similarity">
    <text evidence="1">Belongs to the PPR family. P subfamily.</text>
</comment>
<dbReference type="PROSITE" id="PS51375">
    <property type="entry name" value="PPR"/>
    <property type="match status" value="8"/>
</dbReference>
<feature type="repeat" description="PPR" evidence="3">
    <location>
        <begin position="249"/>
        <end position="283"/>
    </location>
</feature>
<accession>A0A314V1J6</accession>
<organism evidence="4 5">
    <name type="scientific">Prunus yedoensis var. nudiflora</name>
    <dbReference type="NCBI Taxonomy" id="2094558"/>
    <lineage>
        <taxon>Eukaryota</taxon>
        <taxon>Viridiplantae</taxon>
        <taxon>Streptophyta</taxon>
        <taxon>Embryophyta</taxon>
        <taxon>Tracheophyta</taxon>
        <taxon>Spermatophyta</taxon>
        <taxon>Magnoliopsida</taxon>
        <taxon>eudicotyledons</taxon>
        <taxon>Gunneridae</taxon>
        <taxon>Pentapetalae</taxon>
        <taxon>rosids</taxon>
        <taxon>fabids</taxon>
        <taxon>Rosales</taxon>
        <taxon>Rosaceae</taxon>
        <taxon>Amygdaloideae</taxon>
        <taxon>Amygdaleae</taxon>
        <taxon>Prunus</taxon>
    </lineage>
</organism>
<feature type="repeat" description="PPR" evidence="3">
    <location>
        <begin position="108"/>
        <end position="142"/>
    </location>
</feature>
<comment type="caution">
    <text evidence="4">The sequence shown here is derived from an EMBL/GenBank/DDBJ whole genome shotgun (WGS) entry which is preliminary data.</text>
</comment>
<dbReference type="InterPro" id="IPR002885">
    <property type="entry name" value="PPR_rpt"/>
</dbReference>
<dbReference type="AlphaFoldDB" id="A0A314V1J6"/>
<evidence type="ECO:0000256" key="1">
    <source>
        <dbReference type="ARBA" id="ARBA00007626"/>
    </source>
</evidence>
<feature type="repeat" description="PPR" evidence="3">
    <location>
        <begin position="284"/>
        <end position="318"/>
    </location>
</feature>
<evidence type="ECO:0000313" key="4">
    <source>
        <dbReference type="EMBL" id="PQM42654.1"/>
    </source>
</evidence>
<evidence type="ECO:0000256" key="2">
    <source>
        <dbReference type="ARBA" id="ARBA00022737"/>
    </source>
</evidence>
<dbReference type="Proteomes" id="UP000250321">
    <property type="component" value="Unassembled WGS sequence"/>
</dbReference>
<dbReference type="PANTHER" id="PTHR47939">
    <property type="entry name" value="MEMBRANE-ASSOCIATED SALT-INDUCIBLE PROTEIN-LIKE"/>
    <property type="match status" value="1"/>
</dbReference>